<accession>A0ABS5KYR3</accession>
<evidence type="ECO:0000313" key="2">
    <source>
        <dbReference type="EMBL" id="MBS2551206.1"/>
    </source>
</evidence>
<evidence type="ECO:0000313" key="3">
    <source>
        <dbReference type="Proteomes" id="UP000730482"/>
    </source>
</evidence>
<dbReference type="Proteomes" id="UP000730482">
    <property type="component" value="Unassembled WGS sequence"/>
</dbReference>
<name>A0ABS5KYR3_9ACTN</name>
<proteinExistence type="predicted"/>
<sequence length="243" mass="24750">MRRRGWFVAGWLASALVVGTGAGFGVLAATGTSKNSATASVPVAPSGTPRPSVTSGVRPDGTHYGSVKDFLLPVPDGYKPGPDEGGLGNDSTISPDQADPTVSLLFGTLPASDMSSAKGAIAAGRMSDGAVRTYVNEAGTLDVAVTVLRLDPAQSAESTGQFKNVVKQSRAFRNGPQVPGHADALCVLPVTHVGDPLDSMTCLATVGDTFAIVRAEGTVPLDTKAVTELFGRQLDTLKGGLGT</sequence>
<dbReference type="RefSeq" id="WP_212015400.1">
    <property type="nucleotide sequence ID" value="NZ_JAAFYZ010000130.1"/>
</dbReference>
<evidence type="ECO:0000256" key="1">
    <source>
        <dbReference type="SAM" id="MobiDB-lite"/>
    </source>
</evidence>
<organism evidence="2 3">
    <name type="scientific">Catenulispora pinistramenti</name>
    <dbReference type="NCBI Taxonomy" id="2705254"/>
    <lineage>
        <taxon>Bacteria</taxon>
        <taxon>Bacillati</taxon>
        <taxon>Actinomycetota</taxon>
        <taxon>Actinomycetes</taxon>
        <taxon>Catenulisporales</taxon>
        <taxon>Catenulisporaceae</taxon>
        <taxon>Catenulispora</taxon>
    </lineage>
</organism>
<feature type="region of interest" description="Disordered" evidence="1">
    <location>
        <begin position="35"/>
        <end position="61"/>
    </location>
</feature>
<gene>
    <name evidence="2" type="ORF">KGQ19_30490</name>
</gene>
<keyword evidence="3" id="KW-1185">Reference proteome</keyword>
<dbReference type="EMBL" id="JAAFYZ010000130">
    <property type="protein sequence ID" value="MBS2551206.1"/>
    <property type="molecule type" value="Genomic_DNA"/>
</dbReference>
<comment type="caution">
    <text evidence="2">The sequence shown here is derived from an EMBL/GenBank/DDBJ whole genome shotgun (WGS) entry which is preliminary data.</text>
</comment>
<evidence type="ECO:0008006" key="4">
    <source>
        <dbReference type="Google" id="ProtNLM"/>
    </source>
</evidence>
<reference evidence="2 3" key="1">
    <citation type="submission" date="2020-02" db="EMBL/GenBank/DDBJ databases">
        <title>Acidophilic actinobacteria isolated from forest soil.</title>
        <authorList>
            <person name="Golinska P."/>
        </authorList>
    </citation>
    <scope>NUCLEOTIDE SEQUENCE [LARGE SCALE GENOMIC DNA]</scope>
    <source>
        <strain evidence="2 3">NL8</strain>
    </source>
</reference>
<protein>
    <recommendedName>
        <fullName evidence="4">Secreted protein</fullName>
    </recommendedName>
</protein>